<evidence type="ECO:0000259" key="1">
    <source>
        <dbReference type="Pfam" id="PF03235"/>
    </source>
</evidence>
<dbReference type="Pfam" id="PF03235">
    <property type="entry name" value="GmrSD_N"/>
    <property type="match status" value="1"/>
</dbReference>
<dbReference type="InterPro" id="IPR004919">
    <property type="entry name" value="GmrSD_N"/>
</dbReference>
<evidence type="ECO:0000313" key="4">
    <source>
        <dbReference type="Proteomes" id="UP001500748"/>
    </source>
</evidence>
<dbReference type="Pfam" id="PF25202">
    <property type="entry name" value="DUF7834"/>
    <property type="match status" value="1"/>
</dbReference>
<evidence type="ECO:0008006" key="5">
    <source>
        <dbReference type="Google" id="ProtNLM"/>
    </source>
</evidence>
<dbReference type="Proteomes" id="UP001500748">
    <property type="component" value="Unassembled WGS sequence"/>
</dbReference>
<proteinExistence type="predicted"/>
<feature type="domain" description="GmrSD restriction endonucleases N-terminal" evidence="1">
    <location>
        <begin position="12"/>
        <end position="174"/>
    </location>
</feature>
<gene>
    <name evidence="3" type="ORF">GCM10022423_29680</name>
</gene>
<name>A0ABP7GX91_9FLAO</name>
<organism evidence="3 4">
    <name type="scientific">Flavobacterium ginsengiterrae</name>
    <dbReference type="NCBI Taxonomy" id="871695"/>
    <lineage>
        <taxon>Bacteria</taxon>
        <taxon>Pseudomonadati</taxon>
        <taxon>Bacteroidota</taxon>
        <taxon>Flavobacteriia</taxon>
        <taxon>Flavobacteriales</taxon>
        <taxon>Flavobacteriaceae</taxon>
        <taxon>Flavobacterium</taxon>
    </lineage>
</organism>
<dbReference type="PANTHER" id="PTHR35149">
    <property type="entry name" value="SLL5132 PROTEIN"/>
    <property type="match status" value="1"/>
</dbReference>
<evidence type="ECO:0000313" key="3">
    <source>
        <dbReference type="EMBL" id="GAA3773262.1"/>
    </source>
</evidence>
<accession>A0ABP7GX91</accession>
<keyword evidence="4" id="KW-1185">Reference proteome</keyword>
<reference evidence="4" key="1">
    <citation type="journal article" date="2019" name="Int. J. Syst. Evol. Microbiol.">
        <title>The Global Catalogue of Microorganisms (GCM) 10K type strain sequencing project: providing services to taxonomists for standard genome sequencing and annotation.</title>
        <authorList>
            <consortium name="The Broad Institute Genomics Platform"/>
            <consortium name="The Broad Institute Genome Sequencing Center for Infectious Disease"/>
            <person name="Wu L."/>
            <person name="Ma J."/>
        </authorList>
    </citation>
    <scope>NUCLEOTIDE SEQUENCE [LARGE SCALE GENOMIC DNA]</scope>
    <source>
        <strain evidence="4">JCM 17337</strain>
    </source>
</reference>
<dbReference type="RefSeq" id="WP_281234867.1">
    <property type="nucleotide sequence ID" value="NZ_BAABDU010000004.1"/>
</dbReference>
<dbReference type="PANTHER" id="PTHR35149:SF2">
    <property type="entry name" value="DUF262 DOMAIN-CONTAINING PROTEIN"/>
    <property type="match status" value="1"/>
</dbReference>
<comment type="caution">
    <text evidence="3">The sequence shown here is derived from an EMBL/GenBank/DDBJ whole genome shotgun (WGS) entry which is preliminary data.</text>
</comment>
<sequence length="431" mass="51169">MSNKNEDSVVLTDFLSKFQLKISDYQRPYIWNFTQFLKLYKDLIDYKTNQEDSTPLYYLGNIILVKNNNGEYDIIDGQQRITSLLMLANLLDQKEVFGCNKDLEITSTISKDNIKVNASYFRHYITGNLEKIKFENINITYIIAENQDQAFKFYTTLNTSGKRLNGLDIVKPFHLQAVDKEKQEEKARLFEEYQFSNSLLDNIIKISLRIRYWVGFPFRDFPRNHVDSWKEILPEEFANIEMQSGHDYKYATVVEEKGISITPDFTYQINQPLYKGENAIHYLIYWGQLWMKIEKKLKSEIFDKLDKLKGVEFHKEYYEMALLCYASKYGEKAIEDECFTEIAKVLFKVCFYTRLTKPCSKISIQKKEEENQLLKRILYAFDRNEIINYCSDFFDESTLKDSEKITTGRIQAFKDSFGYKNKNYKQPFFNQ</sequence>
<dbReference type="EMBL" id="BAABDU010000004">
    <property type="protein sequence ID" value="GAA3773262.1"/>
    <property type="molecule type" value="Genomic_DNA"/>
</dbReference>
<dbReference type="InterPro" id="IPR057156">
    <property type="entry name" value="DUF7834"/>
</dbReference>
<evidence type="ECO:0000259" key="2">
    <source>
        <dbReference type="Pfam" id="PF25202"/>
    </source>
</evidence>
<feature type="domain" description="DUF7834" evidence="2">
    <location>
        <begin position="183"/>
        <end position="404"/>
    </location>
</feature>
<protein>
    <recommendedName>
        <fullName evidence="5">DUF262 domain-containing protein</fullName>
    </recommendedName>
</protein>